<gene>
    <name evidence="2" type="ORF">KLLA0_E19493g</name>
</gene>
<organism evidence="2 3">
    <name type="scientific">Kluyveromyces lactis (strain ATCC 8585 / CBS 2359 / DSM 70799 / NBRC 1267 / NRRL Y-1140 / WM37)</name>
    <name type="common">Yeast</name>
    <name type="synonym">Candida sphaerica</name>
    <dbReference type="NCBI Taxonomy" id="284590"/>
    <lineage>
        <taxon>Eukaryota</taxon>
        <taxon>Fungi</taxon>
        <taxon>Dikarya</taxon>
        <taxon>Ascomycota</taxon>
        <taxon>Saccharomycotina</taxon>
        <taxon>Saccharomycetes</taxon>
        <taxon>Saccharomycetales</taxon>
        <taxon>Saccharomycetaceae</taxon>
        <taxon>Kluyveromyces</taxon>
    </lineage>
</organism>
<protein>
    <submittedName>
        <fullName evidence="2">KLLA0E19493p</fullName>
    </submittedName>
</protein>
<name>Q6CMK6_KLULA</name>
<dbReference type="PaxDb" id="284590-Q6CMK6"/>
<evidence type="ECO:0000313" key="2">
    <source>
        <dbReference type="EMBL" id="CAG99920.1"/>
    </source>
</evidence>
<feature type="region of interest" description="Disordered" evidence="1">
    <location>
        <begin position="94"/>
        <end position="119"/>
    </location>
</feature>
<sequence>MREFYLSSSMLASETGIAYEVSDSYGSRRYDNNGNSSSERIQYVISMAHSQGFDWNQDFFATRYEQMCQVVYDGHVDSIESVIEGLKCEEEAVTEKTSENEDENMDHDGRPITLSSKDTNTHYRYSPQVYRRISDAFIRPRRKSDRSISFSADREQGNFKRTEVTVIDVESETLENKLLKSLVRS</sequence>
<reference evidence="2 3" key="1">
    <citation type="journal article" date="2004" name="Nature">
        <title>Genome evolution in yeasts.</title>
        <authorList>
            <consortium name="Genolevures"/>
            <person name="Dujon B."/>
            <person name="Sherman D."/>
            <person name="Fischer G."/>
            <person name="Durrens P."/>
            <person name="Casaregola S."/>
            <person name="Lafontaine I."/>
            <person name="de Montigny J."/>
            <person name="Marck C."/>
            <person name="Neuveglise C."/>
            <person name="Talla E."/>
            <person name="Goffard N."/>
            <person name="Frangeul L."/>
            <person name="Aigle M."/>
            <person name="Anthouard V."/>
            <person name="Babour A."/>
            <person name="Barbe V."/>
            <person name="Barnay S."/>
            <person name="Blanchin S."/>
            <person name="Beckerich J.M."/>
            <person name="Beyne E."/>
            <person name="Bleykasten C."/>
            <person name="Boisrame A."/>
            <person name="Boyer J."/>
            <person name="Cattolico L."/>
            <person name="Confanioleri F."/>
            <person name="de Daruvar A."/>
            <person name="Despons L."/>
            <person name="Fabre E."/>
            <person name="Fairhead C."/>
            <person name="Ferry-Dumazet H."/>
            <person name="Groppi A."/>
            <person name="Hantraye F."/>
            <person name="Hennequin C."/>
            <person name="Jauniaux N."/>
            <person name="Joyet P."/>
            <person name="Kachouri R."/>
            <person name="Kerrest A."/>
            <person name="Koszul R."/>
            <person name="Lemaire M."/>
            <person name="Lesur I."/>
            <person name="Ma L."/>
            <person name="Muller H."/>
            <person name="Nicaud J.M."/>
            <person name="Nikolski M."/>
            <person name="Oztas S."/>
            <person name="Ozier-Kalogeropoulos O."/>
            <person name="Pellenz S."/>
            <person name="Potier S."/>
            <person name="Richard G.F."/>
            <person name="Straub M.L."/>
            <person name="Suleau A."/>
            <person name="Swennene D."/>
            <person name="Tekaia F."/>
            <person name="Wesolowski-Louvel M."/>
            <person name="Westhof E."/>
            <person name="Wirth B."/>
            <person name="Zeniou-Meyer M."/>
            <person name="Zivanovic I."/>
            <person name="Bolotin-Fukuhara M."/>
            <person name="Thierry A."/>
            <person name="Bouchier C."/>
            <person name="Caudron B."/>
            <person name="Scarpelli C."/>
            <person name="Gaillardin C."/>
            <person name="Weissenbach J."/>
            <person name="Wincker P."/>
            <person name="Souciet J.L."/>
        </authorList>
    </citation>
    <scope>NUCLEOTIDE SEQUENCE [LARGE SCALE GENOMIC DNA]</scope>
    <source>
        <strain evidence="3">ATCC 8585 / CBS 2359 / DSM 70799 / NBRC 1267 / NRRL Y-1140 / WM37</strain>
    </source>
</reference>
<dbReference type="EMBL" id="CR382125">
    <property type="protein sequence ID" value="CAG99920.1"/>
    <property type="molecule type" value="Genomic_DNA"/>
</dbReference>
<dbReference type="AlphaFoldDB" id="Q6CMK6"/>
<dbReference type="KEGG" id="kla:KLLA0_E19493g"/>
<evidence type="ECO:0000256" key="1">
    <source>
        <dbReference type="SAM" id="MobiDB-lite"/>
    </source>
</evidence>
<dbReference type="Proteomes" id="UP000000598">
    <property type="component" value="Chromosome E"/>
</dbReference>
<dbReference type="HOGENOM" id="CLU_126659_0_0_1"/>
<dbReference type="InParanoid" id="Q6CMK6"/>
<dbReference type="FunCoup" id="Q6CMK6">
    <property type="interactions" value="29"/>
</dbReference>
<accession>Q6CMK6</accession>
<dbReference type="OMA" id="QYQQMCK"/>
<proteinExistence type="predicted"/>
<evidence type="ECO:0000313" key="3">
    <source>
        <dbReference type="Proteomes" id="UP000000598"/>
    </source>
</evidence>
<keyword evidence="3" id="KW-1185">Reference proteome</keyword>
<dbReference type="eggNOG" id="ENOG502S4UZ">
    <property type="taxonomic scope" value="Eukaryota"/>
</dbReference>